<gene>
    <name evidence="2" type="ORF">SYV04_31330</name>
</gene>
<keyword evidence="3" id="KW-1185">Reference proteome</keyword>
<proteinExistence type="predicted"/>
<dbReference type="RefSeq" id="WP_321549634.1">
    <property type="nucleotide sequence ID" value="NZ_JAXIVS010000012.1"/>
</dbReference>
<dbReference type="Proteomes" id="UP001291309">
    <property type="component" value="Unassembled WGS sequence"/>
</dbReference>
<name>A0ABU5HDH0_9BACT</name>
<dbReference type="Pfam" id="PF07791">
    <property type="entry name" value="Imm11"/>
    <property type="match status" value="1"/>
</dbReference>
<feature type="domain" description="Immunity MXAN-0049 protein" evidence="1">
    <location>
        <begin position="37"/>
        <end position="189"/>
    </location>
</feature>
<evidence type="ECO:0000313" key="3">
    <source>
        <dbReference type="Proteomes" id="UP001291309"/>
    </source>
</evidence>
<accession>A0ABU5HDH0</accession>
<comment type="caution">
    <text evidence="2">The sequence shown here is derived from an EMBL/GenBank/DDBJ whole genome shotgun (WGS) entry which is preliminary data.</text>
</comment>
<sequence>MIYHPWTDDESDDSYAWVNKIPKEIEPKDYTLNKGISVREWFPSEVIFDFAPHKGIMPADSIPNVLGLHIVSEKLRQLLESETSAHFEFLPVQLRNHKKKILSEAYYLANLLDVVTCVDRTHSDFTADELSKGKIRLFRKLVLDTEKIKPDAKIFRLGERPRLVIVREDLARTITEAGCRGMQWMAMKDFGAEYRPRDNYDL</sequence>
<dbReference type="InterPro" id="IPR012433">
    <property type="entry name" value="Imm11"/>
</dbReference>
<organism evidence="2 3">
    <name type="scientific">Hyalangium rubrum</name>
    <dbReference type="NCBI Taxonomy" id="3103134"/>
    <lineage>
        <taxon>Bacteria</taxon>
        <taxon>Pseudomonadati</taxon>
        <taxon>Myxococcota</taxon>
        <taxon>Myxococcia</taxon>
        <taxon>Myxococcales</taxon>
        <taxon>Cystobacterineae</taxon>
        <taxon>Archangiaceae</taxon>
        <taxon>Hyalangium</taxon>
    </lineage>
</organism>
<dbReference type="EMBL" id="JAXIVS010000012">
    <property type="protein sequence ID" value="MDY7230924.1"/>
    <property type="molecule type" value="Genomic_DNA"/>
</dbReference>
<evidence type="ECO:0000313" key="2">
    <source>
        <dbReference type="EMBL" id="MDY7230924.1"/>
    </source>
</evidence>
<evidence type="ECO:0000259" key="1">
    <source>
        <dbReference type="Pfam" id="PF07791"/>
    </source>
</evidence>
<reference evidence="2 3" key="1">
    <citation type="submission" date="2023-12" db="EMBL/GenBank/DDBJ databases">
        <title>the genome sequence of Hyalangium sp. s54d21.</title>
        <authorList>
            <person name="Zhang X."/>
        </authorList>
    </citation>
    <scope>NUCLEOTIDE SEQUENCE [LARGE SCALE GENOMIC DNA]</scope>
    <source>
        <strain evidence="3">s54d21</strain>
    </source>
</reference>
<protein>
    <submittedName>
        <fullName evidence="2">DUF1629 domain-containing protein</fullName>
    </submittedName>
</protein>